<proteinExistence type="predicted"/>
<keyword evidence="7" id="KW-0175">Coiled coil</keyword>
<reference evidence="8" key="1">
    <citation type="submission" date="2021-06" db="EMBL/GenBank/DDBJ databases">
        <authorList>
            <person name="Kallberg Y."/>
            <person name="Tangrot J."/>
            <person name="Rosling A."/>
        </authorList>
    </citation>
    <scope>NUCLEOTIDE SEQUENCE</scope>
    <source>
        <strain evidence="8">IA702</strain>
    </source>
</reference>
<dbReference type="GO" id="GO:0020037">
    <property type="term" value="F:heme binding"/>
    <property type="evidence" value="ECO:0007669"/>
    <property type="project" value="InterPro"/>
</dbReference>
<dbReference type="OrthoDB" id="1470350at2759"/>
<keyword evidence="6" id="KW-0349">Heme</keyword>
<gene>
    <name evidence="8" type="ORF">POCULU_LOCUS4334</name>
</gene>
<dbReference type="InterPro" id="IPR002401">
    <property type="entry name" value="Cyt_P450_E_grp-I"/>
</dbReference>
<dbReference type="GO" id="GO:0004497">
    <property type="term" value="F:monooxygenase activity"/>
    <property type="evidence" value="ECO:0007669"/>
    <property type="project" value="UniProtKB-KW"/>
</dbReference>
<dbReference type="PANTHER" id="PTHR24303:SF31">
    <property type="entry name" value="CYTOCHROME P450 307A1-RELATED"/>
    <property type="match status" value="1"/>
</dbReference>
<dbReference type="InterPro" id="IPR001128">
    <property type="entry name" value="Cyt_P450"/>
</dbReference>
<feature type="binding site" description="axial binding residue" evidence="6">
    <location>
        <position position="427"/>
    </location>
    <ligand>
        <name>heme</name>
        <dbReference type="ChEBI" id="CHEBI:30413"/>
    </ligand>
    <ligandPart>
        <name>Fe</name>
        <dbReference type="ChEBI" id="CHEBI:18248"/>
    </ligandPart>
</feature>
<evidence type="ECO:0000256" key="2">
    <source>
        <dbReference type="ARBA" id="ARBA00022723"/>
    </source>
</evidence>
<organism evidence="8 9">
    <name type="scientific">Paraglomus occultum</name>
    <dbReference type="NCBI Taxonomy" id="144539"/>
    <lineage>
        <taxon>Eukaryota</taxon>
        <taxon>Fungi</taxon>
        <taxon>Fungi incertae sedis</taxon>
        <taxon>Mucoromycota</taxon>
        <taxon>Glomeromycotina</taxon>
        <taxon>Glomeromycetes</taxon>
        <taxon>Paraglomerales</taxon>
        <taxon>Paraglomeraceae</taxon>
        <taxon>Paraglomus</taxon>
    </lineage>
</organism>
<dbReference type="EMBL" id="CAJVPJ010000554">
    <property type="protein sequence ID" value="CAG8536814.1"/>
    <property type="molecule type" value="Genomic_DNA"/>
</dbReference>
<evidence type="ECO:0000313" key="8">
    <source>
        <dbReference type="EMBL" id="CAG8536814.1"/>
    </source>
</evidence>
<dbReference type="InterPro" id="IPR036396">
    <property type="entry name" value="Cyt_P450_sf"/>
</dbReference>
<evidence type="ECO:0000256" key="3">
    <source>
        <dbReference type="ARBA" id="ARBA00023002"/>
    </source>
</evidence>
<evidence type="ECO:0000313" key="9">
    <source>
        <dbReference type="Proteomes" id="UP000789572"/>
    </source>
</evidence>
<dbReference type="AlphaFoldDB" id="A0A9N9ANN2"/>
<dbReference type="GO" id="GO:0016705">
    <property type="term" value="F:oxidoreductase activity, acting on paired donors, with incorporation or reduction of molecular oxygen"/>
    <property type="evidence" value="ECO:0007669"/>
    <property type="project" value="InterPro"/>
</dbReference>
<comment type="caution">
    <text evidence="8">The sequence shown here is derived from an EMBL/GenBank/DDBJ whole genome shotgun (WGS) entry which is preliminary data.</text>
</comment>
<evidence type="ECO:0000256" key="4">
    <source>
        <dbReference type="ARBA" id="ARBA00023004"/>
    </source>
</evidence>
<evidence type="ECO:0000256" key="5">
    <source>
        <dbReference type="ARBA" id="ARBA00023033"/>
    </source>
</evidence>
<evidence type="ECO:0000256" key="6">
    <source>
        <dbReference type="PIRSR" id="PIRSR602401-1"/>
    </source>
</evidence>
<keyword evidence="2 6" id="KW-0479">Metal-binding</keyword>
<accession>A0A9N9ANN2</accession>
<dbReference type="PANTHER" id="PTHR24303">
    <property type="entry name" value="HEME-BINDING MONOOXYGENASE FAMILY"/>
    <property type="match status" value="1"/>
</dbReference>
<keyword evidence="4 6" id="KW-0408">Iron</keyword>
<comment type="cofactor">
    <cofactor evidence="1 6">
        <name>heme</name>
        <dbReference type="ChEBI" id="CHEBI:30413"/>
    </cofactor>
</comment>
<dbReference type="Gene3D" id="1.10.630.10">
    <property type="entry name" value="Cytochrome P450"/>
    <property type="match status" value="1"/>
</dbReference>
<dbReference type="PRINTS" id="PR00463">
    <property type="entry name" value="EP450I"/>
</dbReference>
<dbReference type="PRINTS" id="PR00385">
    <property type="entry name" value="P450"/>
</dbReference>
<keyword evidence="9" id="KW-1185">Reference proteome</keyword>
<dbReference type="Proteomes" id="UP000789572">
    <property type="component" value="Unassembled WGS sequence"/>
</dbReference>
<dbReference type="SUPFAM" id="SSF48264">
    <property type="entry name" value="Cytochrome P450"/>
    <property type="match status" value="1"/>
</dbReference>
<evidence type="ECO:0000256" key="1">
    <source>
        <dbReference type="ARBA" id="ARBA00001971"/>
    </source>
</evidence>
<sequence length="482" mass="56085">MADAYTFLNAMHKQYGDIFEFYIGSRRLIMLNRVDLGENGVFKQSIKSNNYFLRDAALSQGWEELGWTNRGIIGNRLITDWLFNKRLLSHCLSSTKYLKESVSSIQQIFSEAEGYWKELGDSKPLEFTEWMHCFIVDTQIKLITGQMTYSLSSYYNSVLPPHLKKPLPRQSLEDYSKFMSYLLAWPPTGQFFYFVPPLLRHYVPGIRHIAEWLKMRLKWLESEVAKIVREKKKMIENMDNDEAQELNLLTMLLTINTERDTNKFKVENAERPFTEEEIVEILIEAFIAALDTTTSTLCFLFYNICKHPDVKSRLVAEIDATISSQDNNLDYDSVTTLFPYTNAVMKESARMITVVPLGAQVASKDDEFAGYKWSAGTAVAFNYGVIHRHKAYWKDPEIFRPERFLDEHRDELKPRAFMPFGGTVKSCPGKLLAERLVKTVVILLFSRFEVELCEPDKEVKRKYVLNNRCEELKVYLKARNRG</sequence>
<dbReference type="GO" id="GO:0005506">
    <property type="term" value="F:iron ion binding"/>
    <property type="evidence" value="ECO:0007669"/>
    <property type="project" value="InterPro"/>
</dbReference>
<feature type="coiled-coil region" evidence="7">
    <location>
        <begin position="217"/>
        <end position="244"/>
    </location>
</feature>
<protein>
    <submittedName>
        <fullName evidence="8">6084_t:CDS:1</fullName>
    </submittedName>
</protein>
<dbReference type="Pfam" id="PF00067">
    <property type="entry name" value="p450"/>
    <property type="match status" value="1"/>
</dbReference>
<keyword evidence="3" id="KW-0560">Oxidoreductase</keyword>
<keyword evidence="5" id="KW-0503">Monooxygenase</keyword>
<evidence type="ECO:0000256" key="7">
    <source>
        <dbReference type="SAM" id="Coils"/>
    </source>
</evidence>
<name>A0A9N9ANN2_9GLOM</name>
<dbReference type="CDD" id="cd00302">
    <property type="entry name" value="cytochrome_P450"/>
    <property type="match status" value="1"/>
</dbReference>